<dbReference type="PANTHER" id="PTHR45856">
    <property type="entry name" value="ALPHA/BETA-HYDROLASES SUPERFAMILY PROTEIN"/>
    <property type="match status" value="1"/>
</dbReference>
<evidence type="ECO:0000256" key="5">
    <source>
        <dbReference type="SAM" id="SignalP"/>
    </source>
</evidence>
<comment type="caution">
    <text evidence="7">The sequence shown here is derived from an EMBL/GenBank/DDBJ whole genome shotgun (WGS) entry which is preliminary data.</text>
</comment>
<evidence type="ECO:0000259" key="6">
    <source>
        <dbReference type="Pfam" id="PF01764"/>
    </source>
</evidence>
<evidence type="ECO:0000256" key="3">
    <source>
        <dbReference type="ARBA" id="ARBA00047591"/>
    </source>
</evidence>
<keyword evidence="8" id="KW-1185">Reference proteome</keyword>
<dbReference type="InterPro" id="IPR051218">
    <property type="entry name" value="Sec_MonoDiacylglyc_Lipase"/>
</dbReference>
<feature type="chain" id="PRO_5045522368" description="Fungal lipase-type domain-containing protein" evidence="5">
    <location>
        <begin position="21"/>
        <end position="349"/>
    </location>
</feature>
<evidence type="ECO:0000256" key="2">
    <source>
        <dbReference type="ARBA" id="ARBA00043996"/>
    </source>
</evidence>
<comment type="catalytic activity">
    <reaction evidence="4">
        <text>a monoacylglycerol + H2O = glycerol + a fatty acid + H(+)</text>
        <dbReference type="Rhea" id="RHEA:15245"/>
        <dbReference type="ChEBI" id="CHEBI:15377"/>
        <dbReference type="ChEBI" id="CHEBI:15378"/>
        <dbReference type="ChEBI" id="CHEBI:17408"/>
        <dbReference type="ChEBI" id="CHEBI:17754"/>
        <dbReference type="ChEBI" id="CHEBI:28868"/>
    </reaction>
</comment>
<gene>
    <name evidence="7" type="ORF">HGRIS_007120</name>
</gene>
<dbReference type="Gene3D" id="3.40.50.1820">
    <property type="entry name" value="alpha/beta hydrolase"/>
    <property type="match status" value="1"/>
</dbReference>
<dbReference type="InterPro" id="IPR029058">
    <property type="entry name" value="AB_hydrolase_fold"/>
</dbReference>
<evidence type="ECO:0000313" key="7">
    <source>
        <dbReference type="EMBL" id="KAL0952902.1"/>
    </source>
</evidence>
<feature type="domain" description="Fungal lipase-type" evidence="6">
    <location>
        <begin position="102"/>
        <end position="243"/>
    </location>
</feature>
<sequence length="349" mass="38421">MLFPLLSLALASAFAQQAQGAISLVPRNELNVVTPLSQAQASTYMPFSLFAQASYCQPKQIEQWNCPGCEQLTGFKPTLTGGDGGRTRFHYVGFWPKEKAVVVVHQGTNPKSLKSIFTDLHVTKTRLDSEHFPGVDSKVQVHSGFAAAHAQSAPEILAEARRLLAQQKSRRVILVGHSLGGALAALDALSLRLNLPKHVDVQAVTYGMPRLGNHEFVKLFDEKIPDFKRIIHQRDLVPIMPPRFMGFVHTKGEIHILENGSSVACPGNDNDQDERCQATTVRTIFRARLSDHSGVYPGNVRIGRPFCRNAHPAWSSGIARAGRAAVQMMMDSFINRVMNIGSLFSSAFR</sequence>
<feature type="signal peptide" evidence="5">
    <location>
        <begin position="1"/>
        <end position="20"/>
    </location>
</feature>
<reference evidence="8" key="1">
    <citation type="submission" date="2024-06" db="EMBL/GenBank/DDBJ databases">
        <title>Multi-omics analyses provide insights into the biosynthesis of the anticancer antibiotic pleurotin in Hohenbuehelia grisea.</title>
        <authorList>
            <person name="Weaver J.A."/>
            <person name="Alberti F."/>
        </authorList>
    </citation>
    <scope>NUCLEOTIDE SEQUENCE [LARGE SCALE GENOMIC DNA]</scope>
    <source>
        <strain evidence="8">T-177</strain>
    </source>
</reference>
<dbReference type="Pfam" id="PF01764">
    <property type="entry name" value="Lipase_3"/>
    <property type="match status" value="1"/>
</dbReference>
<dbReference type="SUPFAM" id="SSF53474">
    <property type="entry name" value="alpha/beta-Hydrolases"/>
    <property type="match status" value="1"/>
</dbReference>
<dbReference type="Proteomes" id="UP001556367">
    <property type="component" value="Unassembled WGS sequence"/>
</dbReference>
<dbReference type="EMBL" id="JASNQZ010000010">
    <property type="protein sequence ID" value="KAL0952902.1"/>
    <property type="molecule type" value="Genomic_DNA"/>
</dbReference>
<organism evidence="7 8">
    <name type="scientific">Hohenbuehelia grisea</name>
    <dbReference type="NCBI Taxonomy" id="104357"/>
    <lineage>
        <taxon>Eukaryota</taxon>
        <taxon>Fungi</taxon>
        <taxon>Dikarya</taxon>
        <taxon>Basidiomycota</taxon>
        <taxon>Agaricomycotina</taxon>
        <taxon>Agaricomycetes</taxon>
        <taxon>Agaricomycetidae</taxon>
        <taxon>Agaricales</taxon>
        <taxon>Pleurotineae</taxon>
        <taxon>Pleurotaceae</taxon>
        <taxon>Hohenbuehelia</taxon>
    </lineage>
</organism>
<keyword evidence="5" id="KW-0732">Signal</keyword>
<proteinExistence type="inferred from homology"/>
<dbReference type="PANTHER" id="PTHR45856:SF24">
    <property type="entry name" value="FUNGAL LIPASE-LIKE DOMAIN-CONTAINING PROTEIN"/>
    <property type="match status" value="1"/>
</dbReference>
<comment type="similarity">
    <text evidence="2">Belongs to the AB hydrolase superfamily. Lipase family. Class 3 subfamily.</text>
</comment>
<comment type="catalytic activity">
    <reaction evidence="3">
        <text>a diacylglycerol + H2O = a monoacylglycerol + a fatty acid + H(+)</text>
        <dbReference type="Rhea" id="RHEA:32731"/>
        <dbReference type="ChEBI" id="CHEBI:15377"/>
        <dbReference type="ChEBI" id="CHEBI:15378"/>
        <dbReference type="ChEBI" id="CHEBI:17408"/>
        <dbReference type="ChEBI" id="CHEBI:18035"/>
        <dbReference type="ChEBI" id="CHEBI:28868"/>
    </reaction>
</comment>
<protein>
    <recommendedName>
        <fullName evidence="6">Fungal lipase-type domain-containing protein</fullName>
    </recommendedName>
</protein>
<evidence type="ECO:0000256" key="4">
    <source>
        <dbReference type="ARBA" id="ARBA00048461"/>
    </source>
</evidence>
<evidence type="ECO:0000256" key="1">
    <source>
        <dbReference type="ARBA" id="ARBA00023157"/>
    </source>
</evidence>
<dbReference type="CDD" id="cd00519">
    <property type="entry name" value="Lipase_3"/>
    <property type="match status" value="1"/>
</dbReference>
<evidence type="ECO:0000313" key="8">
    <source>
        <dbReference type="Proteomes" id="UP001556367"/>
    </source>
</evidence>
<keyword evidence="1" id="KW-1015">Disulfide bond</keyword>
<accession>A0ABR3JBE4</accession>
<name>A0ABR3JBE4_9AGAR</name>
<dbReference type="InterPro" id="IPR002921">
    <property type="entry name" value="Fungal_lipase-type"/>
</dbReference>